<dbReference type="Proteomes" id="UP000293575">
    <property type="component" value="Segment"/>
</dbReference>
<sequence length="121" mass="13373">MDHEGTVLQPLDQCLSDYRTRKGYNEMTFTTEMTIDSASVLRGGMRPEKFGLVIWMDRDKATALLGQKTPSGMQEEHAGPLRSLMLALQHVQAVGAAESISPNIDLNSLLDRLLLQFGAPQ</sequence>
<organism evidence="1 2">
    <name type="scientific">Pseudomonas phage Lana</name>
    <dbReference type="NCBI Taxonomy" id="2530172"/>
    <lineage>
        <taxon>Viruses</taxon>
        <taxon>Duplodnaviria</taxon>
        <taxon>Heunggongvirae</taxon>
        <taxon>Uroviricota</taxon>
        <taxon>Caudoviricetes</taxon>
        <taxon>Lanavirus</taxon>
        <taxon>Lanavirus lana</taxon>
    </lineage>
</organism>
<evidence type="ECO:0000313" key="2">
    <source>
        <dbReference type="Proteomes" id="UP000293575"/>
    </source>
</evidence>
<name>A0A481W6D1_9CAUD</name>
<accession>A0A481W6D1</accession>
<reference evidence="1" key="1">
    <citation type="submission" date="2019-01" db="EMBL/GenBank/DDBJ databases">
        <authorList>
            <person name="Hylling O."/>
            <person name="Carstens A.B."/>
            <person name="Hansen L.H."/>
        </authorList>
    </citation>
    <scope>NUCLEOTIDE SEQUENCE [LARGE SCALE GENOMIC DNA]</scope>
</reference>
<keyword evidence="2" id="KW-1185">Reference proteome</keyword>
<proteinExistence type="predicted"/>
<evidence type="ECO:0000313" key="1">
    <source>
        <dbReference type="EMBL" id="QBJ04513.1"/>
    </source>
</evidence>
<dbReference type="RefSeq" id="YP_009820391.1">
    <property type="nucleotide sequence ID" value="NC_048166.1"/>
</dbReference>
<dbReference type="KEGG" id="vg:55011827"/>
<protein>
    <submittedName>
        <fullName evidence="1">Uncharacterized protein</fullName>
    </submittedName>
</protein>
<dbReference type="GeneID" id="55011827"/>
<dbReference type="EMBL" id="MK473373">
    <property type="protein sequence ID" value="QBJ04513.1"/>
    <property type="molecule type" value="Genomic_DNA"/>
</dbReference>